<evidence type="ECO:0000256" key="16">
    <source>
        <dbReference type="ARBA" id="ARBA00076004"/>
    </source>
</evidence>
<dbReference type="EMBL" id="WIXJ01000001">
    <property type="protein sequence ID" value="MQY50340.1"/>
    <property type="molecule type" value="Genomic_DNA"/>
</dbReference>
<dbReference type="AlphaFoldDB" id="A0A6L5JUW6"/>
<reference evidence="20 21" key="1">
    <citation type="submission" date="2019-10" db="EMBL/GenBank/DDBJ databases">
        <title>Whole-genome sequence of the purple nonsulfur photosynthetic bacterium Rhodocyclus tenuis.</title>
        <authorList>
            <person name="Kyndt J.A."/>
            <person name="Meyer T.E."/>
        </authorList>
    </citation>
    <scope>NUCLEOTIDE SEQUENCE [LARGE SCALE GENOMIC DNA]</scope>
    <source>
        <strain evidence="20 21">DSM 110</strain>
    </source>
</reference>
<evidence type="ECO:0000256" key="18">
    <source>
        <dbReference type="ARBA" id="ARBA00078074"/>
    </source>
</evidence>
<proteinExistence type="inferred from homology"/>
<evidence type="ECO:0000256" key="17">
    <source>
        <dbReference type="ARBA" id="ARBA00077688"/>
    </source>
</evidence>
<comment type="caution">
    <text evidence="20">The sequence shown here is derived from an EMBL/GenBank/DDBJ whole genome shotgun (WGS) entry which is preliminary data.</text>
</comment>
<keyword evidence="7 20" id="KW-0224">Dipeptidase</keyword>
<dbReference type="PANTHER" id="PTHR43501:SF1">
    <property type="entry name" value="CYTOSOL NON-SPECIFIC DIPEPTIDASE"/>
    <property type="match status" value="1"/>
</dbReference>
<dbReference type="Pfam" id="PF07687">
    <property type="entry name" value="M20_dimer"/>
    <property type="match status" value="1"/>
</dbReference>
<evidence type="ECO:0000256" key="9">
    <source>
        <dbReference type="ARBA" id="ARBA00023285"/>
    </source>
</evidence>
<evidence type="ECO:0000256" key="12">
    <source>
        <dbReference type="ARBA" id="ARBA00044252"/>
    </source>
</evidence>
<dbReference type="PANTHER" id="PTHR43501">
    <property type="entry name" value="CYTOSOL NON-SPECIFIC DIPEPTIDASE"/>
    <property type="match status" value="1"/>
</dbReference>
<dbReference type="EC" id="3.4.13.18" evidence="11"/>
<keyword evidence="9" id="KW-0170">Cobalt</keyword>
<feature type="domain" description="Peptidase M20 dimerisation" evidence="19">
    <location>
        <begin position="220"/>
        <end position="303"/>
    </location>
</feature>
<dbReference type="InterPro" id="IPR011650">
    <property type="entry name" value="Peptidase_M20_dimer"/>
</dbReference>
<dbReference type="InterPro" id="IPR001160">
    <property type="entry name" value="Peptidase_M20C"/>
</dbReference>
<protein>
    <recommendedName>
        <fullName evidence="14">Cytosol non-specific dipeptidase</fullName>
        <ecNumber evidence="11">3.4.13.18</ecNumber>
    </recommendedName>
    <alternativeName>
        <fullName evidence="17">Aminoacyl-histidine dipeptidase</fullName>
    </alternativeName>
    <alternativeName>
        <fullName evidence="16">Beta-alanyl-histidine dipeptidase</fullName>
    </alternativeName>
    <alternativeName>
        <fullName evidence="15">Carnosinase</fullName>
    </alternativeName>
    <alternativeName>
        <fullName evidence="12">Peptidase D</fullName>
    </alternativeName>
    <alternativeName>
        <fullName evidence="18">Xaa-His dipeptidase</fullName>
    </alternativeName>
</protein>
<keyword evidence="6" id="KW-0862">Zinc</keyword>
<dbReference type="GO" id="GO:0046872">
    <property type="term" value="F:metal ion binding"/>
    <property type="evidence" value="ECO:0007669"/>
    <property type="project" value="UniProtKB-KW"/>
</dbReference>
<keyword evidence="8" id="KW-0482">Metalloprotease</keyword>
<evidence type="ECO:0000313" key="20">
    <source>
        <dbReference type="EMBL" id="MQY50340.1"/>
    </source>
</evidence>
<dbReference type="FunFam" id="3.40.630.10:FF:000018">
    <property type="entry name" value="Aminoacyl-histidine dipeptidase PepD"/>
    <property type="match status" value="1"/>
</dbReference>
<dbReference type="FunFam" id="3.40.630.10:FF:000015">
    <property type="entry name" value="Aminoacyl-histidine dipeptidase PepD"/>
    <property type="match status" value="1"/>
</dbReference>
<comment type="cofactor">
    <cofactor evidence="2">
        <name>Zn(2+)</name>
        <dbReference type="ChEBI" id="CHEBI:29105"/>
    </cofactor>
</comment>
<evidence type="ECO:0000256" key="3">
    <source>
        <dbReference type="ARBA" id="ARBA00022670"/>
    </source>
</evidence>
<evidence type="ECO:0000256" key="5">
    <source>
        <dbReference type="ARBA" id="ARBA00022801"/>
    </source>
</evidence>
<evidence type="ECO:0000256" key="2">
    <source>
        <dbReference type="ARBA" id="ARBA00001947"/>
    </source>
</evidence>
<evidence type="ECO:0000256" key="7">
    <source>
        <dbReference type="ARBA" id="ARBA00022997"/>
    </source>
</evidence>
<keyword evidence="5 20" id="KW-0378">Hydrolase</keyword>
<keyword evidence="3" id="KW-0645">Protease</keyword>
<comment type="similarity">
    <text evidence="13">Belongs to the peptidase M20C family.</text>
</comment>
<dbReference type="PIRSF" id="PIRSF016599">
    <property type="entry name" value="Xaa-His_dipept"/>
    <property type="match status" value="1"/>
</dbReference>
<accession>A0A6L5JUW6</accession>
<dbReference type="Proteomes" id="UP000480275">
    <property type="component" value="Unassembled WGS sequence"/>
</dbReference>
<evidence type="ECO:0000256" key="8">
    <source>
        <dbReference type="ARBA" id="ARBA00023049"/>
    </source>
</evidence>
<name>A0A6L5JUW6_RHOTE</name>
<dbReference type="Gene3D" id="3.40.630.10">
    <property type="entry name" value="Zn peptidases"/>
    <property type="match status" value="2"/>
</dbReference>
<dbReference type="OrthoDB" id="9773892at2"/>
<evidence type="ECO:0000256" key="14">
    <source>
        <dbReference type="ARBA" id="ARBA00071271"/>
    </source>
</evidence>
<dbReference type="GO" id="GO:0005829">
    <property type="term" value="C:cytosol"/>
    <property type="evidence" value="ECO:0007669"/>
    <property type="project" value="TreeGrafter"/>
</dbReference>
<evidence type="ECO:0000256" key="11">
    <source>
        <dbReference type="ARBA" id="ARBA00038976"/>
    </source>
</evidence>
<evidence type="ECO:0000256" key="1">
    <source>
        <dbReference type="ARBA" id="ARBA00001941"/>
    </source>
</evidence>
<keyword evidence="4" id="KW-0479">Metal-binding</keyword>
<dbReference type="PRINTS" id="PR00934">
    <property type="entry name" value="XHISDIPTASE"/>
</dbReference>
<evidence type="ECO:0000256" key="4">
    <source>
        <dbReference type="ARBA" id="ARBA00022723"/>
    </source>
</evidence>
<dbReference type="Pfam" id="PF01546">
    <property type="entry name" value="Peptidase_M20"/>
    <property type="match status" value="1"/>
</dbReference>
<evidence type="ECO:0000256" key="10">
    <source>
        <dbReference type="ARBA" id="ARBA00036421"/>
    </source>
</evidence>
<evidence type="ECO:0000259" key="19">
    <source>
        <dbReference type="Pfam" id="PF07687"/>
    </source>
</evidence>
<dbReference type="GO" id="GO:0006508">
    <property type="term" value="P:proteolysis"/>
    <property type="evidence" value="ECO:0007669"/>
    <property type="project" value="UniProtKB-KW"/>
</dbReference>
<organism evidence="20 21">
    <name type="scientific">Rhodocyclus tenuis</name>
    <name type="common">Rhodospirillum tenue</name>
    <dbReference type="NCBI Taxonomy" id="1066"/>
    <lineage>
        <taxon>Bacteria</taxon>
        <taxon>Pseudomonadati</taxon>
        <taxon>Pseudomonadota</taxon>
        <taxon>Betaproteobacteria</taxon>
        <taxon>Rhodocyclales</taxon>
        <taxon>Rhodocyclaceae</taxon>
        <taxon>Rhodocyclus</taxon>
    </lineage>
</organism>
<sequence>MTPVTAVAAELPAVFRDLEPSAVWRHFATLCQIPRASKAEAALRAHLYDWARAAGLTPSIDAAGNLLIRKAASRGHDEAPGVILQAHLDMVCQKNGRSPHNFARDAIHPVVRDGWLLAEETTLGADNGIGVALILAVLADRQLPHGPIEALLTIDEEAGMGGARGLAPDLLQGRLLLNLDTEEWGEFYLGCAGGIDVDVSRPDTPSALPEGTEGWRIRLEGLRGGHSGVDIHEQRGNAIKLLTRVLCALDKAIPLRLASLRGGSARNALPREAHATLALPTGSEARLQRHLSDWQSRLRRELAGVDDGVRLEWERCTLAAVAESDAPGAVLAPAEQAVWLASLHAAPYGVRHMSRQLPGVVETSNNLGQVELTPAGGRANFMVRSLHEAGSQALADEIASLFALTGTPVTQSGAYPGWTPNPHSPLLAQCQRVYAQEFGQEARVQVIHAGLECGIIGAAYPGLDMVSFGPTIRGAHAPGERVDIASVALTWRLLTQILAALAERPAPPAASR</sequence>
<dbReference type="SUPFAM" id="SSF53187">
    <property type="entry name" value="Zn-dependent exopeptidases"/>
    <property type="match status" value="1"/>
</dbReference>
<dbReference type="CDD" id="cd03890">
    <property type="entry name" value="M20_pepD"/>
    <property type="match status" value="1"/>
</dbReference>
<dbReference type="GO" id="GO:0070573">
    <property type="term" value="F:metallodipeptidase activity"/>
    <property type="evidence" value="ECO:0007669"/>
    <property type="project" value="TreeGrafter"/>
</dbReference>
<dbReference type="NCBIfam" id="TIGR01893">
    <property type="entry name" value="aa-his-dipept"/>
    <property type="match status" value="1"/>
</dbReference>
<evidence type="ECO:0000256" key="13">
    <source>
        <dbReference type="ARBA" id="ARBA00061423"/>
    </source>
</evidence>
<evidence type="ECO:0000256" key="15">
    <source>
        <dbReference type="ARBA" id="ARBA00075285"/>
    </source>
</evidence>
<evidence type="ECO:0000256" key="6">
    <source>
        <dbReference type="ARBA" id="ARBA00022833"/>
    </source>
</evidence>
<dbReference type="InterPro" id="IPR002933">
    <property type="entry name" value="Peptidase_M20"/>
</dbReference>
<gene>
    <name evidence="20" type="primary">pepD</name>
    <name evidence="20" type="ORF">GHK24_00890</name>
</gene>
<comment type="catalytic activity">
    <reaction evidence="10">
        <text>Hydrolysis of dipeptides, preferentially hydrophobic dipeptides including prolyl amino acids.</text>
        <dbReference type="EC" id="3.4.13.18"/>
    </reaction>
</comment>
<comment type="cofactor">
    <cofactor evidence="1">
        <name>Co(2+)</name>
        <dbReference type="ChEBI" id="CHEBI:48828"/>
    </cofactor>
</comment>
<evidence type="ECO:0000313" key="21">
    <source>
        <dbReference type="Proteomes" id="UP000480275"/>
    </source>
</evidence>